<reference evidence="1 2" key="1">
    <citation type="submission" date="2019-07" db="EMBL/GenBank/DDBJ databases">
        <title>Full genome sequence of Devosia sp. Gsoil 520.</title>
        <authorList>
            <person name="Im W.-T."/>
        </authorList>
    </citation>
    <scope>NUCLEOTIDE SEQUENCE [LARGE SCALE GENOMIC DNA]</scope>
    <source>
        <strain evidence="1 2">Gsoil 520</strain>
    </source>
</reference>
<evidence type="ECO:0000313" key="1">
    <source>
        <dbReference type="EMBL" id="QDZ11353.1"/>
    </source>
</evidence>
<keyword evidence="2" id="KW-1185">Reference proteome</keyword>
<organism evidence="1 2">
    <name type="scientific">Devosia ginsengisoli</name>
    <dbReference type="NCBI Taxonomy" id="400770"/>
    <lineage>
        <taxon>Bacteria</taxon>
        <taxon>Pseudomonadati</taxon>
        <taxon>Pseudomonadota</taxon>
        <taxon>Alphaproteobacteria</taxon>
        <taxon>Hyphomicrobiales</taxon>
        <taxon>Devosiaceae</taxon>
        <taxon>Devosia</taxon>
    </lineage>
</organism>
<gene>
    <name evidence="1" type="ORF">FPZ08_11630</name>
</gene>
<accession>A0A5B8LT30</accession>
<dbReference type="InterPro" id="IPR029058">
    <property type="entry name" value="AB_hydrolase_fold"/>
</dbReference>
<dbReference type="EMBL" id="CP042304">
    <property type="protein sequence ID" value="QDZ11353.1"/>
    <property type="molecule type" value="Genomic_DNA"/>
</dbReference>
<evidence type="ECO:0000313" key="2">
    <source>
        <dbReference type="Proteomes" id="UP000315364"/>
    </source>
</evidence>
<dbReference type="KEGG" id="dea:FPZ08_11630"/>
<proteinExistence type="predicted"/>
<dbReference type="Gene3D" id="3.40.50.1820">
    <property type="entry name" value="alpha/beta hydrolase"/>
    <property type="match status" value="1"/>
</dbReference>
<dbReference type="AlphaFoldDB" id="A0A5B8LT30"/>
<dbReference type="Proteomes" id="UP000315364">
    <property type="component" value="Chromosome"/>
</dbReference>
<dbReference type="OrthoDB" id="9787902at2"/>
<name>A0A5B8LT30_9HYPH</name>
<protein>
    <submittedName>
        <fullName evidence="1">Uncharacterized protein</fullName>
    </submittedName>
</protein>
<sequence length="175" mass="19030">MTGAVTTLTELNFDDSLVSEAVPALFEAGRVPENARATWLDRFAREIYGVMPPAPDSITIERFPIAGETAERISITLKVAERQFRVDAALWLPAGHDGKPLPIALGLDFLGPAGTFFGDGYPIDPDARISRSSGGRLSESHRGITGYRWPVKQINDAGYAVLTQLLRLMGAGFRE</sequence>
<dbReference type="RefSeq" id="WP_146290175.1">
    <property type="nucleotide sequence ID" value="NZ_CP042304.1"/>
</dbReference>